<dbReference type="PANTHER" id="PTHR28603">
    <property type="entry name" value="TRANSMEMBRANE PROTEIN 243"/>
    <property type="match status" value="1"/>
</dbReference>
<proteinExistence type="predicted"/>
<dbReference type="EMBL" id="JAWQEG010000557">
    <property type="protein sequence ID" value="KAK3888361.1"/>
    <property type="molecule type" value="Genomic_DNA"/>
</dbReference>
<evidence type="ECO:0008006" key="4">
    <source>
        <dbReference type="Google" id="ProtNLM"/>
    </source>
</evidence>
<evidence type="ECO:0000313" key="3">
    <source>
        <dbReference type="Proteomes" id="UP001286313"/>
    </source>
</evidence>
<keyword evidence="3" id="KW-1185">Reference proteome</keyword>
<gene>
    <name evidence="2" type="ORF">Pcinc_007582</name>
</gene>
<comment type="caution">
    <text evidence="2">The sequence shown here is derived from an EMBL/GenBank/DDBJ whole genome shotgun (WGS) entry which is preliminary data.</text>
</comment>
<dbReference type="Pfam" id="PF10856">
    <property type="entry name" value="DUF2678"/>
    <property type="match status" value="1"/>
</dbReference>
<sequence>MESIGEYDPLPDVPLFGNSMDRPRCRMVNTAIIFLTSVLVFITFISAFISGHEALDLFFVLCIILICGSHLTVLVWYRNGDLDPKFLKLIYFNAVCIILICICGNIMFHSK</sequence>
<accession>A0AAE1GAS4</accession>
<dbReference type="AlphaFoldDB" id="A0AAE1GAS4"/>
<feature type="transmembrane region" description="Helical" evidence="1">
    <location>
        <begin position="89"/>
        <end position="108"/>
    </location>
</feature>
<dbReference type="Proteomes" id="UP001286313">
    <property type="component" value="Unassembled WGS sequence"/>
</dbReference>
<name>A0AAE1GAS4_PETCI</name>
<organism evidence="2 3">
    <name type="scientific">Petrolisthes cinctipes</name>
    <name type="common">Flat porcelain crab</name>
    <dbReference type="NCBI Taxonomy" id="88211"/>
    <lineage>
        <taxon>Eukaryota</taxon>
        <taxon>Metazoa</taxon>
        <taxon>Ecdysozoa</taxon>
        <taxon>Arthropoda</taxon>
        <taxon>Crustacea</taxon>
        <taxon>Multicrustacea</taxon>
        <taxon>Malacostraca</taxon>
        <taxon>Eumalacostraca</taxon>
        <taxon>Eucarida</taxon>
        <taxon>Decapoda</taxon>
        <taxon>Pleocyemata</taxon>
        <taxon>Anomura</taxon>
        <taxon>Galatheoidea</taxon>
        <taxon>Porcellanidae</taxon>
        <taxon>Petrolisthes</taxon>
    </lineage>
</organism>
<evidence type="ECO:0000313" key="2">
    <source>
        <dbReference type="EMBL" id="KAK3888361.1"/>
    </source>
</evidence>
<feature type="transmembrane region" description="Helical" evidence="1">
    <location>
        <begin position="28"/>
        <end position="51"/>
    </location>
</feature>
<dbReference type="InterPro" id="IPR022564">
    <property type="entry name" value="DUF2678"/>
</dbReference>
<keyword evidence="1" id="KW-0812">Transmembrane</keyword>
<keyword evidence="1" id="KW-1133">Transmembrane helix</keyword>
<protein>
    <recommendedName>
        <fullName evidence="4">Transmembrane protein 243</fullName>
    </recommendedName>
</protein>
<feature type="transmembrane region" description="Helical" evidence="1">
    <location>
        <begin position="57"/>
        <end position="77"/>
    </location>
</feature>
<dbReference type="PANTHER" id="PTHR28603:SF1">
    <property type="entry name" value="TRANSMEMBRANE PROTEIN 243"/>
    <property type="match status" value="1"/>
</dbReference>
<keyword evidence="1" id="KW-0472">Membrane</keyword>
<evidence type="ECO:0000256" key="1">
    <source>
        <dbReference type="SAM" id="Phobius"/>
    </source>
</evidence>
<reference evidence="2" key="1">
    <citation type="submission" date="2023-10" db="EMBL/GenBank/DDBJ databases">
        <title>Genome assemblies of two species of porcelain crab, Petrolisthes cinctipes and Petrolisthes manimaculis (Anomura: Porcellanidae).</title>
        <authorList>
            <person name="Angst P."/>
        </authorList>
    </citation>
    <scope>NUCLEOTIDE SEQUENCE</scope>
    <source>
        <strain evidence="2">PB745_01</strain>
        <tissue evidence="2">Gill</tissue>
    </source>
</reference>